<accession>A0ABX8BCB5</accession>
<name>A0ABX8BCB5_9BACT</name>
<dbReference type="PROSITE" id="PS50005">
    <property type="entry name" value="TPR"/>
    <property type="match status" value="1"/>
</dbReference>
<protein>
    <recommendedName>
        <fullName evidence="5">Tetratricopeptide repeat protein</fullName>
    </recommendedName>
</protein>
<dbReference type="Gene3D" id="1.25.40.10">
    <property type="entry name" value="Tetratricopeptide repeat domain"/>
    <property type="match status" value="1"/>
</dbReference>
<keyword evidence="1" id="KW-0802">TPR repeat</keyword>
<dbReference type="RefSeq" id="WP_211430210.1">
    <property type="nucleotide sequence ID" value="NZ_CP072649.1"/>
</dbReference>
<feature type="region of interest" description="Disordered" evidence="2">
    <location>
        <begin position="127"/>
        <end position="170"/>
    </location>
</feature>
<evidence type="ECO:0000256" key="1">
    <source>
        <dbReference type="PROSITE-ProRule" id="PRU00339"/>
    </source>
</evidence>
<dbReference type="EMBL" id="CP072649">
    <property type="protein sequence ID" value="QUW04321.1"/>
    <property type="molecule type" value="Genomic_DNA"/>
</dbReference>
<organism evidence="3 4">
    <name type="scientific">Chloracidobacterium validum</name>
    <dbReference type="NCBI Taxonomy" id="2821543"/>
    <lineage>
        <taxon>Bacteria</taxon>
        <taxon>Pseudomonadati</taxon>
        <taxon>Acidobacteriota</taxon>
        <taxon>Terriglobia</taxon>
        <taxon>Terriglobales</taxon>
        <taxon>Acidobacteriaceae</taxon>
        <taxon>Chloracidobacterium</taxon>
    </lineage>
</organism>
<gene>
    <name evidence="3" type="ORF">J8C06_14910</name>
</gene>
<sequence length="342" mass="37865">MKQPAFCFHFQVLAVAALAGLVWLMPQTTSQSKTLPTNDHGMVAFAQSNRRTDSRRSGPVKRPIRRTALINALRINGLSTAELVREIERRGVDFSLTPDVEEELLAAGATPEILLAVGANYRGTVSADATNNETDAPTPNPPSEPSTSSRLSGTPIRHPPPKPPEPDYDDVFEQGLAAVRADDFDLAIRHFTTAASLQPTNPRAFSMLGMTYLYWRPDLAAAESNMRRAMALGGNAIFRVRHDHDGFFSTFCVGSLFISANDITFRADDGEHTFAATRDIIREVKLNSFVGSEYGAFHIKVRSEQNKVKNFNFAPGSNQRYEAELAVRLYDAGQEMNRLYRD</sequence>
<evidence type="ECO:0000313" key="4">
    <source>
        <dbReference type="Proteomes" id="UP000676506"/>
    </source>
</evidence>
<keyword evidence="4" id="KW-1185">Reference proteome</keyword>
<evidence type="ECO:0000256" key="2">
    <source>
        <dbReference type="SAM" id="MobiDB-lite"/>
    </source>
</evidence>
<feature type="repeat" description="TPR" evidence="1">
    <location>
        <begin position="168"/>
        <end position="201"/>
    </location>
</feature>
<dbReference type="InterPro" id="IPR019734">
    <property type="entry name" value="TPR_rpt"/>
</dbReference>
<dbReference type="Proteomes" id="UP000676506">
    <property type="component" value="Chromosome 2"/>
</dbReference>
<evidence type="ECO:0000313" key="3">
    <source>
        <dbReference type="EMBL" id="QUW04321.1"/>
    </source>
</evidence>
<evidence type="ECO:0008006" key="5">
    <source>
        <dbReference type="Google" id="ProtNLM"/>
    </source>
</evidence>
<proteinExistence type="predicted"/>
<reference evidence="3 4" key="1">
    <citation type="submission" date="2021-03" db="EMBL/GenBank/DDBJ databases">
        <title>Genomic and phenotypic characterization of Chloracidobacterium isolates provides evidence for multiple species.</title>
        <authorList>
            <person name="Saini M.K."/>
            <person name="Costas A.M.G."/>
            <person name="Tank M."/>
            <person name="Bryant D.A."/>
        </authorList>
    </citation>
    <scope>NUCLEOTIDE SEQUENCE [LARGE SCALE GENOMIC DNA]</scope>
    <source>
        <strain evidence="3 4">BV2-C</strain>
    </source>
</reference>
<dbReference type="InterPro" id="IPR011990">
    <property type="entry name" value="TPR-like_helical_dom_sf"/>
</dbReference>
<dbReference type="SUPFAM" id="SSF48452">
    <property type="entry name" value="TPR-like"/>
    <property type="match status" value="1"/>
</dbReference>